<keyword evidence="2" id="KW-1185">Reference proteome</keyword>
<protein>
    <submittedName>
        <fullName evidence="1">Uncharacterized protein</fullName>
    </submittedName>
</protein>
<comment type="caution">
    <text evidence="1">The sequence shown here is derived from an EMBL/GenBank/DDBJ whole genome shotgun (WGS) entry which is preliminary data.</text>
</comment>
<organism evidence="1 2">
    <name type="scientific">Sphingomonas olei</name>
    <dbReference type="NCBI Taxonomy" id="1886787"/>
    <lineage>
        <taxon>Bacteria</taxon>
        <taxon>Pseudomonadati</taxon>
        <taxon>Pseudomonadota</taxon>
        <taxon>Alphaproteobacteria</taxon>
        <taxon>Sphingomonadales</taxon>
        <taxon>Sphingomonadaceae</taxon>
        <taxon>Sphingomonas</taxon>
    </lineage>
</organism>
<gene>
    <name evidence="1" type="ORF">E5988_05720</name>
</gene>
<dbReference type="Proteomes" id="UP000308038">
    <property type="component" value="Unassembled WGS sequence"/>
</dbReference>
<dbReference type="RefSeq" id="WP_136451025.1">
    <property type="nucleotide sequence ID" value="NZ_SSTI01000003.1"/>
</dbReference>
<evidence type="ECO:0000313" key="1">
    <source>
        <dbReference type="EMBL" id="THG41071.1"/>
    </source>
</evidence>
<sequence length="101" mass="10974">MAFDLRAALLKKAEVETARLVDFEFRLRARTMRLLAARIGDDADALVGRIVRADDPAVVAELEAAHGLPAGALAAEYRRSVSDARAQLIEEVGDPSPYRLA</sequence>
<name>A0ABY2QK08_9SPHN</name>
<accession>A0ABY2QK08</accession>
<dbReference type="EMBL" id="SSTI01000003">
    <property type="protein sequence ID" value="THG41071.1"/>
    <property type="molecule type" value="Genomic_DNA"/>
</dbReference>
<evidence type="ECO:0000313" key="2">
    <source>
        <dbReference type="Proteomes" id="UP000308038"/>
    </source>
</evidence>
<reference evidence="1 2" key="1">
    <citation type="submission" date="2019-04" db="EMBL/GenBank/DDBJ databases">
        <title>Microbes associate with the intestines of laboratory mice.</title>
        <authorList>
            <person name="Navarre W."/>
            <person name="Wong E."/>
            <person name="Huang K.C."/>
            <person name="Tropini C."/>
            <person name="Ng K."/>
            <person name="Yu B."/>
        </authorList>
    </citation>
    <scope>NUCLEOTIDE SEQUENCE [LARGE SCALE GENOMIC DNA]</scope>
    <source>
        <strain evidence="1 2">NM83_B4-11</strain>
    </source>
</reference>
<proteinExistence type="predicted"/>